<accession>A0A2P2P4T4</accession>
<evidence type="ECO:0000313" key="1">
    <source>
        <dbReference type="EMBL" id="MBX49699.1"/>
    </source>
</evidence>
<sequence length="69" mass="7986">MHYFPLYAKKKRQFTICDIPSEGMIFPCPLFLARKQLGITSPLYDFPVITRFGPPKFLGISLWDPPLIL</sequence>
<protein>
    <submittedName>
        <fullName evidence="1">Uncharacterized protein</fullName>
    </submittedName>
</protein>
<reference evidence="1" key="1">
    <citation type="submission" date="2018-02" db="EMBL/GenBank/DDBJ databases">
        <title>Rhizophora mucronata_Transcriptome.</title>
        <authorList>
            <person name="Meera S.P."/>
            <person name="Sreeshan A."/>
            <person name="Augustine A."/>
        </authorList>
    </citation>
    <scope>NUCLEOTIDE SEQUENCE</scope>
    <source>
        <tissue evidence="1">Leaf</tissue>
    </source>
</reference>
<proteinExistence type="predicted"/>
<dbReference type="EMBL" id="GGEC01069215">
    <property type="protein sequence ID" value="MBX49699.1"/>
    <property type="molecule type" value="Transcribed_RNA"/>
</dbReference>
<dbReference type="AlphaFoldDB" id="A0A2P2P4T4"/>
<name>A0A2P2P4T4_RHIMU</name>
<organism evidence="1">
    <name type="scientific">Rhizophora mucronata</name>
    <name type="common">Asiatic mangrove</name>
    <dbReference type="NCBI Taxonomy" id="61149"/>
    <lineage>
        <taxon>Eukaryota</taxon>
        <taxon>Viridiplantae</taxon>
        <taxon>Streptophyta</taxon>
        <taxon>Embryophyta</taxon>
        <taxon>Tracheophyta</taxon>
        <taxon>Spermatophyta</taxon>
        <taxon>Magnoliopsida</taxon>
        <taxon>eudicotyledons</taxon>
        <taxon>Gunneridae</taxon>
        <taxon>Pentapetalae</taxon>
        <taxon>rosids</taxon>
        <taxon>fabids</taxon>
        <taxon>Malpighiales</taxon>
        <taxon>Rhizophoraceae</taxon>
        <taxon>Rhizophora</taxon>
    </lineage>
</organism>